<dbReference type="EC" id="2.3.1.286" evidence="3"/>
<dbReference type="GO" id="GO:0036055">
    <property type="term" value="F:protein-succinyllysine desuccinylase activity"/>
    <property type="evidence" value="ECO:0007669"/>
    <property type="project" value="UniProtKB-UniRule"/>
</dbReference>
<dbReference type="Proteomes" id="UP000033662">
    <property type="component" value="Unassembled WGS sequence"/>
</dbReference>
<dbReference type="GO" id="GO:0036054">
    <property type="term" value="F:protein-malonyllysine demalonylase activity"/>
    <property type="evidence" value="ECO:0007669"/>
    <property type="project" value="InterPro"/>
</dbReference>
<feature type="active site" description="Proton acceptor" evidence="3 4">
    <location>
        <position position="122"/>
    </location>
</feature>
<dbReference type="Pfam" id="PF02146">
    <property type="entry name" value="SIR2"/>
    <property type="match status" value="1"/>
</dbReference>
<dbReference type="GO" id="GO:0008270">
    <property type="term" value="F:zinc ion binding"/>
    <property type="evidence" value="ECO:0007669"/>
    <property type="project" value="UniProtKB-UniRule"/>
</dbReference>
<protein>
    <recommendedName>
        <fullName evidence="3">NAD-dependent protein deacylase</fullName>
        <ecNumber evidence="3">2.3.1.286</ecNumber>
    </recommendedName>
    <alternativeName>
        <fullName evidence="3">Regulatory protein SIR2 homolog</fullName>
    </alternativeName>
</protein>
<feature type="binding site" evidence="3 4">
    <location>
        <position position="160"/>
    </location>
    <ligand>
        <name>Zn(2+)</name>
        <dbReference type="ChEBI" id="CHEBI:29105"/>
    </ligand>
</feature>
<comment type="function">
    <text evidence="3">NAD-dependent lysine deacetylase and desuccinylase that specifically removes acetyl and succinyl groups on target proteins. Modulates the activities of several proteins which are inactive in their acylated form.</text>
</comment>
<feature type="binding site" evidence="3 4">
    <location>
        <position position="133"/>
    </location>
    <ligand>
        <name>Zn(2+)</name>
        <dbReference type="ChEBI" id="CHEBI:29105"/>
    </ligand>
</feature>
<feature type="binding site" evidence="3">
    <location>
        <begin position="223"/>
        <end position="225"/>
    </location>
    <ligand>
        <name>NAD(+)</name>
        <dbReference type="ChEBI" id="CHEBI:57540"/>
    </ligand>
</feature>
<feature type="domain" description="Deacetylase sirtuin-type" evidence="5">
    <location>
        <begin position="1"/>
        <end position="251"/>
    </location>
</feature>
<evidence type="ECO:0000256" key="2">
    <source>
        <dbReference type="ARBA" id="ARBA00023027"/>
    </source>
</evidence>
<dbReference type="InterPro" id="IPR026590">
    <property type="entry name" value="Ssirtuin_cat_dom"/>
</dbReference>
<dbReference type="PROSITE" id="PS50305">
    <property type="entry name" value="SIRTUIN"/>
    <property type="match status" value="1"/>
</dbReference>
<sequence>MNSEVIFAETVKRLRAARHLAIFTGAGISAQSGISTFRDPSTGLWARYDPKKLATPAAFAKDPALVWAWYSWRRTLVNEAQPNDAHLAVARLAQCLPHVTVITQNVDDLLERAGSKEVIHLHGDLASARCFQCNRPYLGALPVDVRADCDSLEPPRCQHCDGQIRPNVVWFGEGMPEQELDQAFSAARDCDVMLSIGTSGNVYPAARIPTLATEHGAWMVHINIEPMGTASDKTLVGDATHWLPRLVDALG</sequence>
<proteinExistence type="inferred from homology"/>
<dbReference type="GO" id="GO:0005737">
    <property type="term" value="C:cytoplasm"/>
    <property type="evidence" value="ECO:0007669"/>
    <property type="project" value="UniProtKB-SubCell"/>
</dbReference>
<evidence type="ECO:0000313" key="7">
    <source>
        <dbReference type="Proteomes" id="UP000033662"/>
    </source>
</evidence>
<comment type="domain">
    <text evidence="3">2 residues (Tyr-70 and Arg-73) present in a large hydrophobic pocket are probably involved in substrate specificity. They are important for desuccinylation activity, but dispensable for deacetylation activity.</text>
</comment>
<dbReference type="GO" id="GO:0070403">
    <property type="term" value="F:NAD+ binding"/>
    <property type="evidence" value="ECO:0007669"/>
    <property type="project" value="UniProtKB-UniRule"/>
</dbReference>
<dbReference type="OrthoDB" id="9800582at2"/>
<dbReference type="Gene3D" id="3.30.1600.10">
    <property type="entry name" value="SIR2/SIRT2 'Small Domain"/>
    <property type="match status" value="1"/>
</dbReference>
<evidence type="ECO:0000256" key="4">
    <source>
        <dbReference type="PROSITE-ProRule" id="PRU00236"/>
    </source>
</evidence>
<dbReference type="PANTHER" id="PTHR11085:SF10">
    <property type="entry name" value="NAD-DEPENDENT PROTEIN DEACYLASE SIRTUIN-5, MITOCHONDRIAL-RELATED"/>
    <property type="match status" value="1"/>
</dbReference>
<feature type="binding site" evidence="3 4">
    <location>
        <position position="130"/>
    </location>
    <ligand>
        <name>Zn(2+)</name>
        <dbReference type="ChEBI" id="CHEBI:29105"/>
    </ligand>
</feature>
<comment type="catalytic activity">
    <reaction evidence="3">
        <text>N(6)-succinyl-L-lysyl-[protein] + NAD(+) + H2O = 2''-O-succinyl-ADP-D-ribose + nicotinamide + L-lysyl-[protein]</text>
        <dbReference type="Rhea" id="RHEA:47668"/>
        <dbReference type="Rhea" id="RHEA-COMP:9752"/>
        <dbReference type="Rhea" id="RHEA-COMP:11877"/>
        <dbReference type="ChEBI" id="CHEBI:15377"/>
        <dbReference type="ChEBI" id="CHEBI:17154"/>
        <dbReference type="ChEBI" id="CHEBI:29969"/>
        <dbReference type="ChEBI" id="CHEBI:57540"/>
        <dbReference type="ChEBI" id="CHEBI:87830"/>
        <dbReference type="ChEBI" id="CHEBI:87832"/>
    </reaction>
</comment>
<keyword evidence="3 4" id="KW-0479">Metal-binding</keyword>
<dbReference type="InterPro" id="IPR026591">
    <property type="entry name" value="Sirtuin_cat_small_dom_sf"/>
</dbReference>
<dbReference type="InterPro" id="IPR027546">
    <property type="entry name" value="Sirtuin_class_III"/>
</dbReference>
<comment type="caution">
    <text evidence="3">Lacks conserved residue(s) required for the propagation of feature annotation.</text>
</comment>
<name>A0A0F4XUB0_9PSED</name>
<evidence type="ECO:0000256" key="3">
    <source>
        <dbReference type="HAMAP-Rule" id="MF_01121"/>
    </source>
</evidence>
<comment type="catalytic activity">
    <reaction evidence="3">
        <text>N(6)-acetyl-L-lysyl-[protein] + NAD(+) + H2O = 2''-O-acetyl-ADP-D-ribose + nicotinamide + L-lysyl-[protein]</text>
        <dbReference type="Rhea" id="RHEA:43636"/>
        <dbReference type="Rhea" id="RHEA-COMP:9752"/>
        <dbReference type="Rhea" id="RHEA-COMP:10731"/>
        <dbReference type="ChEBI" id="CHEBI:15377"/>
        <dbReference type="ChEBI" id="CHEBI:17154"/>
        <dbReference type="ChEBI" id="CHEBI:29969"/>
        <dbReference type="ChEBI" id="CHEBI:57540"/>
        <dbReference type="ChEBI" id="CHEBI:61930"/>
        <dbReference type="ChEBI" id="CHEBI:83767"/>
        <dbReference type="EC" id="2.3.1.286"/>
    </reaction>
</comment>
<comment type="cofactor">
    <cofactor evidence="3">
        <name>Zn(2+)</name>
        <dbReference type="ChEBI" id="CHEBI:29105"/>
    </cofactor>
    <text evidence="3">Binds 1 zinc ion per subunit.</text>
</comment>
<evidence type="ECO:0000259" key="5">
    <source>
        <dbReference type="PROSITE" id="PS50305"/>
    </source>
</evidence>
<dbReference type="NCBIfam" id="NF001753">
    <property type="entry name" value="PRK00481.1-3"/>
    <property type="match status" value="1"/>
</dbReference>
<dbReference type="AlphaFoldDB" id="A0A0F4XUB0"/>
<feature type="binding site" evidence="3">
    <location>
        <position position="70"/>
    </location>
    <ligand>
        <name>substrate</name>
    </ligand>
</feature>
<dbReference type="Gene3D" id="3.40.50.1220">
    <property type="entry name" value="TPP-binding domain"/>
    <property type="match status" value="1"/>
</dbReference>
<dbReference type="PANTHER" id="PTHR11085">
    <property type="entry name" value="NAD-DEPENDENT PROTEIN DEACYLASE SIRTUIN-5, MITOCHONDRIAL-RELATED"/>
    <property type="match status" value="1"/>
</dbReference>
<keyword evidence="2 3" id="KW-0520">NAD</keyword>
<evidence type="ECO:0000256" key="1">
    <source>
        <dbReference type="ARBA" id="ARBA00022679"/>
    </source>
</evidence>
<evidence type="ECO:0000313" key="6">
    <source>
        <dbReference type="EMBL" id="KKA09400.1"/>
    </source>
</evidence>
<accession>A0A0F4XUB0</accession>
<feature type="binding site" evidence="3">
    <location>
        <begin position="197"/>
        <end position="199"/>
    </location>
    <ligand>
        <name>NAD(+)</name>
        <dbReference type="ChEBI" id="CHEBI:57540"/>
    </ligand>
</feature>
<keyword evidence="1" id="KW-0808">Transferase</keyword>
<organism evidence="6 7">
    <name type="scientific">Pseudomonas kilonensis</name>
    <dbReference type="NCBI Taxonomy" id="132476"/>
    <lineage>
        <taxon>Bacteria</taxon>
        <taxon>Pseudomonadati</taxon>
        <taxon>Pseudomonadota</taxon>
        <taxon>Gammaproteobacteria</taxon>
        <taxon>Pseudomonadales</taxon>
        <taxon>Pseudomonadaceae</taxon>
        <taxon>Pseudomonas</taxon>
    </lineage>
</organism>
<comment type="similarity">
    <text evidence="3">Belongs to the sirtuin family. Class III subfamily.</text>
</comment>
<dbReference type="HAMAP" id="MF_01121">
    <property type="entry name" value="Sirtuin_ClassIII"/>
    <property type="match status" value="1"/>
</dbReference>
<dbReference type="InterPro" id="IPR003000">
    <property type="entry name" value="Sirtuin"/>
</dbReference>
<comment type="caution">
    <text evidence="6">The sequence shown here is derived from an EMBL/GenBank/DDBJ whole genome shotgun (WGS) entry which is preliminary data.</text>
</comment>
<dbReference type="GO" id="GO:0017136">
    <property type="term" value="F:histone deacetylase activity, NAD-dependent"/>
    <property type="evidence" value="ECO:0007669"/>
    <property type="project" value="TreeGrafter"/>
</dbReference>
<gene>
    <name evidence="3" type="primary">cobB</name>
    <name evidence="6" type="ORF">VP02_02460</name>
</gene>
<feature type="binding site" evidence="3">
    <location>
        <begin position="104"/>
        <end position="107"/>
    </location>
    <ligand>
        <name>NAD(+)</name>
        <dbReference type="ChEBI" id="CHEBI:57540"/>
    </ligand>
</feature>
<keyword evidence="3" id="KW-0963">Cytoplasm</keyword>
<dbReference type="InterPro" id="IPR029035">
    <property type="entry name" value="DHS-like_NAD/FAD-binding_dom"/>
</dbReference>
<dbReference type="InterPro" id="IPR050134">
    <property type="entry name" value="NAD-dep_sirtuin_deacylases"/>
</dbReference>
<dbReference type="EMBL" id="JZXC01000002">
    <property type="protein sequence ID" value="KKA09400.1"/>
    <property type="molecule type" value="Genomic_DNA"/>
</dbReference>
<reference evidence="6 7" key="1">
    <citation type="submission" date="2015-03" db="EMBL/GenBank/DDBJ databases">
        <title>Pseudomonas fluorescens 1855-344 Genome sequencing and assembly.</title>
        <authorList>
            <person name="Eng W.W.H."/>
            <person name="Gan H.M."/>
            <person name="Savka M.A."/>
        </authorList>
    </citation>
    <scope>NUCLEOTIDE SEQUENCE [LARGE SCALE GENOMIC DNA]</scope>
    <source>
        <strain evidence="6 7">1855-344</strain>
    </source>
</reference>
<feature type="binding site" evidence="3">
    <location>
        <position position="73"/>
    </location>
    <ligand>
        <name>substrate</name>
    </ligand>
</feature>
<keyword evidence="3 4" id="KW-0862">Zinc</keyword>
<feature type="binding site" evidence="3">
    <location>
        <position position="239"/>
    </location>
    <ligand>
        <name>NAD(+)</name>
        <dbReference type="ChEBI" id="CHEBI:57540"/>
    </ligand>
</feature>
<dbReference type="SUPFAM" id="SSF52467">
    <property type="entry name" value="DHS-like NAD/FAD-binding domain"/>
    <property type="match status" value="1"/>
</dbReference>
<comment type="subcellular location">
    <subcellularLocation>
        <location evidence="3">Cytoplasm</location>
    </subcellularLocation>
</comment>
<dbReference type="CDD" id="cd01412">
    <property type="entry name" value="SIRT5_Af1_CobB"/>
    <property type="match status" value="1"/>
</dbReference>
<dbReference type="PATRIC" id="fig|132476.4.peg.2125"/>
<feature type="binding site" evidence="3 4">
    <location>
        <position position="157"/>
    </location>
    <ligand>
        <name>Zn(2+)</name>
        <dbReference type="ChEBI" id="CHEBI:29105"/>
    </ligand>
</feature>